<dbReference type="STRING" id="1314777.A0A164WBX6"/>
<protein>
    <submittedName>
        <fullName evidence="4">Uncharacterized protein</fullName>
    </submittedName>
</protein>
<keyword evidence="5" id="KW-1185">Reference proteome</keyword>
<dbReference type="GO" id="GO:0003924">
    <property type="term" value="F:GTPase activity"/>
    <property type="evidence" value="ECO:0007669"/>
    <property type="project" value="InterPro"/>
</dbReference>
<accession>A0A164WBX6</accession>
<dbReference type="SUPFAM" id="SSF52540">
    <property type="entry name" value="P-loop containing nucleoside triphosphate hydrolases"/>
    <property type="match status" value="1"/>
</dbReference>
<proteinExistence type="predicted"/>
<evidence type="ECO:0000256" key="2">
    <source>
        <dbReference type="ARBA" id="ARBA00023134"/>
    </source>
</evidence>
<sequence length="620" mass="71013">MFLFNDRKEFCISIRSTDISATERDRLVSAYVLVDESLAEEERSRLLGQISTYEAKKTTHVYFKSLPASPSRKPESTSTKPPKSSSSPTIYEIKYQEQLKGISTTWLYDFQSSEQATHVRANIICFSVLSRFEFGNIRVDDRQRSSWLGLRRKPWPTILVGMDIEWRSDPEEVHRLFQSHSSESGQRLGPVLPEEGERIVLEIGATKYMECSLADKEQVKAVFREIGIFQDRWTPLAYRLLRDHTGHLESISFLGHYIDYRRGPLFMSHFMQPYQDAKQPAGRWAASDVSVGDSSSAANYWKAAGELYDAGMRRRGKGLSSMVLICNTSCLITKLKPVRRSTQPSLCTQRTTSSKRCTYVLTPYGTLIPPNHPSMMIPLQLSYGEERRIGISLIRVLSAFLVAEGSLDEPQRMRVLEKFSESCKITLGANIQNEDHRLLSTSENGPAGDIRMYLRVTLSNWSIWSTGNPTVINHTIYRIEHNSVVLFDAIKDRDSSSLWPYLHPDPCPDFAIVVFCFSVISRFQFEELTSASGGLRHRSRWQKPYFELRNVLLGVDIELRTDPKLHQIFPDESDLEVPVYPEDGERVAGEWITYERMRYLECELGDGESVKVIVDEVWYS</sequence>
<dbReference type="Proteomes" id="UP000076722">
    <property type="component" value="Unassembled WGS sequence"/>
</dbReference>
<dbReference type="PANTHER" id="PTHR24072">
    <property type="entry name" value="RHO FAMILY GTPASE"/>
    <property type="match status" value="1"/>
</dbReference>
<gene>
    <name evidence="4" type="ORF">SISNIDRAFT_465163</name>
</gene>
<evidence type="ECO:0000313" key="4">
    <source>
        <dbReference type="EMBL" id="KZS94918.1"/>
    </source>
</evidence>
<keyword evidence="1" id="KW-0547">Nucleotide-binding</keyword>
<dbReference type="AlphaFoldDB" id="A0A164WBX6"/>
<name>A0A164WBX6_9AGAM</name>
<organism evidence="4 5">
    <name type="scientific">Sistotremastrum niveocremeum HHB9708</name>
    <dbReference type="NCBI Taxonomy" id="1314777"/>
    <lineage>
        <taxon>Eukaryota</taxon>
        <taxon>Fungi</taxon>
        <taxon>Dikarya</taxon>
        <taxon>Basidiomycota</taxon>
        <taxon>Agaricomycotina</taxon>
        <taxon>Agaricomycetes</taxon>
        <taxon>Sistotremastrales</taxon>
        <taxon>Sistotremastraceae</taxon>
        <taxon>Sertulicium</taxon>
        <taxon>Sertulicium niveocremeum</taxon>
    </lineage>
</organism>
<keyword evidence="2" id="KW-0342">GTP-binding</keyword>
<evidence type="ECO:0000256" key="3">
    <source>
        <dbReference type="SAM" id="MobiDB-lite"/>
    </source>
</evidence>
<dbReference type="InterPro" id="IPR003578">
    <property type="entry name" value="Small_GTPase_Rho"/>
</dbReference>
<feature type="region of interest" description="Disordered" evidence="3">
    <location>
        <begin position="66"/>
        <end position="88"/>
    </location>
</feature>
<dbReference type="Gene3D" id="3.40.50.300">
    <property type="entry name" value="P-loop containing nucleotide triphosphate hydrolases"/>
    <property type="match status" value="1"/>
</dbReference>
<feature type="compositionally biased region" description="Low complexity" evidence="3">
    <location>
        <begin position="76"/>
        <end position="88"/>
    </location>
</feature>
<dbReference type="SMART" id="SM00174">
    <property type="entry name" value="RHO"/>
    <property type="match status" value="1"/>
</dbReference>
<dbReference type="InterPro" id="IPR001806">
    <property type="entry name" value="Small_GTPase"/>
</dbReference>
<dbReference type="GO" id="GO:0007264">
    <property type="term" value="P:small GTPase-mediated signal transduction"/>
    <property type="evidence" value="ECO:0007669"/>
    <property type="project" value="InterPro"/>
</dbReference>
<dbReference type="EMBL" id="KV419403">
    <property type="protein sequence ID" value="KZS94918.1"/>
    <property type="molecule type" value="Genomic_DNA"/>
</dbReference>
<evidence type="ECO:0000313" key="5">
    <source>
        <dbReference type="Proteomes" id="UP000076722"/>
    </source>
</evidence>
<dbReference type="InterPro" id="IPR027417">
    <property type="entry name" value="P-loop_NTPase"/>
</dbReference>
<dbReference type="GO" id="GO:0005525">
    <property type="term" value="F:GTP binding"/>
    <property type="evidence" value="ECO:0007669"/>
    <property type="project" value="UniProtKB-KW"/>
</dbReference>
<evidence type="ECO:0000256" key="1">
    <source>
        <dbReference type="ARBA" id="ARBA00022741"/>
    </source>
</evidence>
<reference evidence="4 5" key="1">
    <citation type="journal article" date="2016" name="Mol. Biol. Evol.">
        <title>Comparative Genomics of Early-Diverging Mushroom-Forming Fungi Provides Insights into the Origins of Lignocellulose Decay Capabilities.</title>
        <authorList>
            <person name="Nagy L.G."/>
            <person name="Riley R."/>
            <person name="Tritt A."/>
            <person name="Adam C."/>
            <person name="Daum C."/>
            <person name="Floudas D."/>
            <person name="Sun H."/>
            <person name="Yadav J.S."/>
            <person name="Pangilinan J."/>
            <person name="Larsson K.H."/>
            <person name="Matsuura K."/>
            <person name="Barry K."/>
            <person name="Labutti K."/>
            <person name="Kuo R."/>
            <person name="Ohm R.A."/>
            <person name="Bhattacharya S.S."/>
            <person name="Shirouzu T."/>
            <person name="Yoshinaga Y."/>
            <person name="Martin F.M."/>
            <person name="Grigoriev I.V."/>
            <person name="Hibbett D.S."/>
        </authorList>
    </citation>
    <scope>NUCLEOTIDE SEQUENCE [LARGE SCALE GENOMIC DNA]</scope>
    <source>
        <strain evidence="4 5">HHB9708</strain>
    </source>
</reference>